<proteinExistence type="inferred from homology"/>
<reference evidence="7 8" key="1">
    <citation type="submission" date="2014-03" db="EMBL/GenBank/DDBJ databases">
        <title>Genomics of Bifidobacteria.</title>
        <authorList>
            <person name="Ventura M."/>
            <person name="Milani C."/>
            <person name="Lugli G.A."/>
        </authorList>
    </citation>
    <scope>NUCLEOTIDE SEQUENCE [LARGE SCALE GENOMIC DNA]</scope>
    <source>
        <strain evidence="7 8">LMG 11592</strain>
    </source>
</reference>
<protein>
    <recommendedName>
        <fullName evidence="2">cysteine-S-conjugate beta-lyase</fullName>
        <ecNumber evidence="2">4.4.1.13</ecNumber>
    </recommendedName>
</protein>
<name>A0A087BQC6_9BIFI</name>
<dbReference type="PANTHER" id="PTHR43525:SF1">
    <property type="entry name" value="PROTEIN MALY"/>
    <property type="match status" value="1"/>
</dbReference>
<dbReference type="eggNOG" id="COG1168">
    <property type="taxonomic scope" value="Bacteria"/>
</dbReference>
<dbReference type="Pfam" id="PF00155">
    <property type="entry name" value="Aminotran_1_2"/>
    <property type="match status" value="1"/>
</dbReference>
<keyword evidence="8" id="KW-1185">Reference proteome</keyword>
<dbReference type="Gene3D" id="3.40.640.10">
    <property type="entry name" value="Type I PLP-dependent aspartate aminotransferase-like (Major domain)"/>
    <property type="match status" value="1"/>
</dbReference>
<evidence type="ECO:0000256" key="4">
    <source>
        <dbReference type="ARBA" id="ARBA00023239"/>
    </source>
</evidence>
<accession>A0A087BQC6</accession>
<evidence type="ECO:0000259" key="6">
    <source>
        <dbReference type="Pfam" id="PF00155"/>
    </source>
</evidence>
<feature type="domain" description="Aminotransferase class I/classII large" evidence="6">
    <location>
        <begin position="31"/>
        <end position="384"/>
    </location>
</feature>
<gene>
    <name evidence="7" type="ORF">BMIN_0662</name>
</gene>
<evidence type="ECO:0000313" key="7">
    <source>
        <dbReference type="EMBL" id="KFI73226.1"/>
    </source>
</evidence>
<dbReference type="STRING" id="1693.BMIN_0662"/>
<dbReference type="EMBL" id="JGZD01000007">
    <property type="protein sequence ID" value="KFI73226.1"/>
    <property type="molecule type" value="Genomic_DNA"/>
</dbReference>
<dbReference type="InterPro" id="IPR027619">
    <property type="entry name" value="C-S_lyase_PatB-like"/>
</dbReference>
<dbReference type="GO" id="GO:0030170">
    <property type="term" value="F:pyridoxal phosphate binding"/>
    <property type="evidence" value="ECO:0007669"/>
    <property type="project" value="InterPro"/>
</dbReference>
<dbReference type="SUPFAM" id="SSF53383">
    <property type="entry name" value="PLP-dependent transferases"/>
    <property type="match status" value="1"/>
</dbReference>
<comment type="similarity">
    <text evidence="5">Belongs to the class-II pyridoxal-phosphate-dependent aminotransferase family. MalY/PatB cystathionine beta-lyase subfamily.</text>
</comment>
<dbReference type="InterPro" id="IPR015422">
    <property type="entry name" value="PyrdxlP-dep_Trfase_small"/>
</dbReference>
<evidence type="ECO:0000256" key="5">
    <source>
        <dbReference type="ARBA" id="ARBA00037974"/>
    </source>
</evidence>
<dbReference type="Proteomes" id="UP000029014">
    <property type="component" value="Unassembled WGS sequence"/>
</dbReference>
<keyword evidence="7" id="KW-0808">Transferase</keyword>
<evidence type="ECO:0000256" key="3">
    <source>
        <dbReference type="ARBA" id="ARBA00022898"/>
    </source>
</evidence>
<comment type="cofactor">
    <cofactor evidence="1">
        <name>pyridoxal 5'-phosphate</name>
        <dbReference type="ChEBI" id="CHEBI:597326"/>
    </cofactor>
</comment>
<dbReference type="NCBIfam" id="TIGR04350">
    <property type="entry name" value="C_S_lyase_PatB"/>
    <property type="match status" value="1"/>
</dbReference>
<dbReference type="AlphaFoldDB" id="A0A087BQC6"/>
<evidence type="ECO:0000256" key="1">
    <source>
        <dbReference type="ARBA" id="ARBA00001933"/>
    </source>
</evidence>
<dbReference type="RefSeq" id="WP_022861315.1">
    <property type="nucleotide sequence ID" value="NZ_JGZD01000007.1"/>
</dbReference>
<dbReference type="InterPro" id="IPR051798">
    <property type="entry name" value="Class-II_PLP-Dep_Aminotrans"/>
</dbReference>
<dbReference type="InterPro" id="IPR015424">
    <property type="entry name" value="PyrdxlP-dep_Trfase"/>
</dbReference>
<sequence>MYDFTTVIDRHGTGSEKWHLIDESMGKGNDDVLALSVADMEFRPAPQIVDALVDSSRNDIFGYDYVTDDYRDAVVSWMSRHHEFEVDPAWISVSDGVMPAINVALRAFTHPGDRVIIQRPVYYPFTMAAERTGLTILDNELILGDDGRYVMDFDDLERKASDPRCTAIIVCNPHNPVGRVWTPDELRRLGDIAIENGLTILCDEIHADFAHPGHRVTMFSTLGERYARHCLEFTAPTKTFNLAGLLCSNVIIPDPELKRAFDVAAENIGGLTVSHFGLVACRAAYESAEGWLEQLRGVLSSNLAILRDMAGSCDGLRLIEPEGTYLAWLDCRGLGLDADGLRDLMRGTGRVYLDEGVLFGASGSGFERVNLACPTSMMERAASGIRDAALAASVAR</sequence>
<dbReference type="GO" id="GO:0047804">
    <property type="term" value="F:cysteine-S-conjugate beta-lyase activity"/>
    <property type="evidence" value="ECO:0007669"/>
    <property type="project" value="UniProtKB-EC"/>
</dbReference>
<evidence type="ECO:0000256" key="2">
    <source>
        <dbReference type="ARBA" id="ARBA00012224"/>
    </source>
</evidence>
<keyword evidence="4 7" id="KW-0456">Lyase</keyword>
<keyword evidence="3" id="KW-0663">Pyridoxal phosphate</keyword>
<dbReference type="InterPro" id="IPR015421">
    <property type="entry name" value="PyrdxlP-dep_Trfase_major"/>
</dbReference>
<dbReference type="EC" id="4.4.1.13" evidence="2"/>
<dbReference type="Gene3D" id="3.90.1150.10">
    <property type="entry name" value="Aspartate Aminotransferase, domain 1"/>
    <property type="match status" value="1"/>
</dbReference>
<dbReference type="GO" id="GO:0008483">
    <property type="term" value="F:transaminase activity"/>
    <property type="evidence" value="ECO:0007669"/>
    <property type="project" value="UniProtKB-KW"/>
</dbReference>
<dbReference type="CDD" id="cd00609">
    <property type="entry name" value="AAT_like"/>
    <property type="match status" value="1"/>
</dbReference>
<keyword evidence="7" id="KW-0032">Aminotransferase</keyword>
<dbReference type="InterPro" id="IPR004839">
    <property type="entry name" value="Aminotransferase_I/II_large"/>
</dbReference>
<dbReference type="PANTHER" id="PTHR43525">
    <property type="entry name" value="PROTEIN MALY"/>
    <property type="match status" value="1"/>
</dbReference>
<organism evidence="7 8">
    <name type="scientific">Bifidobacterium minimum</name>
    <dbReference type="NCBI Taxonomy" id="1693"/>
    <lineage>
        <taxon>Bacteria</taxon>
        <taxon>Bacillati</taxon>
        <taxon>Actinomycetota</taxon>
        <taxon>Actinomycetes</taxon>
        <taxon>Bifidobacteriales</taxon>
        <taxon>Bifidobacteriaceae</taxon>
        <taxon>Bifidobacterium</taxon>
    </lineage>
</organism>
<comment type="caution">
    <text evidence="7">The sequence shown here is derived from an EMBL/GenBank/DDBJ whole genome shotgun (WGS) entry which is preliminary data.</text>
</comment>
<evidence type="ECO:0000313" key="8">
    <source>
        <dbReference type="Proteomes" id="UP000029014"/>
    </source>
</evidence>